<keyword evidence="2" id="KW-1185">Reference proteome</keyword>
<organism evidence="1 2">
    <name type="scientific">Aulographum hederae CBS 113979</name>
    <dbReference type="NCBI Taxonomy" id="1176131"/>
    <lineage>
        <taxon>Eukaryota</taxon>
        <taxon>Fungi</taxon>
        <taxon>Dikarya</taxon>
        <taxon>Ascomycota</taxon>
        <taxon>Pezizomycotina</taxon>
        <taxon>Dothideomycetes</taxon>
        <taxon>Pleosporomycetidae</taxon>
        <taxon>Aulographales</taxon>
        <taxon>Aulographaceae</taxon>
    </lineage>
</organism>
<dbReference type="Proteomes" id="UP000800041">
    <property type="component" value="Unassembled WGS sequence"/>
</dbReference>
<name>A0A6G1GMD3_9PEZI</name>
<evidence type="ECO:0000313" key="2">
    <source>
        <dbReference type="Proteomes" id="UP000800041"/>
    </source>
</evidence>
<dbReference type="AlphaFoldDB" id="A0A6G1GMD3"/>
<accession>A0A6G1GMD3</accession>
<evidence type="ECO:0000313" key="1">
    <source>
        <dbReference type="EMBL" id="KAF1981919.1"/>
    </source>
</evidence>
<gene>
    <name evidence="1" type="ORF">K402DRAFT_398067</name>
</gene>
<sequence length="202" mass="23041">MPFNFWTVIRIEHPNPPSSSRIKGQCSISRLKFTPIAPGPRPTPFTAIYHIFASAVNQYQPMLSARNSIHSYREALIGLLTRRRLPFSAVEWNELQQLILAGNSAIEDLLVTSRRTAVRHIIANYDLYRGQIQCLLRISLLFNGGAIRTSEETICGYPVWRWTFFPFQQSQQKRREHFLVLAGHVHGIGCALPVTISRKLSV</sequence>
<dbReference type="EMBL" id="ML977191">
    <property type="protein sequence ID" value="KAF1981919.1"/>
    <property type="molecule type" value="Genomic_DNA"/>
</dbReference>
<protein>
    <submittedName>
        <fullName evidence="1">Uncharacterized protein</fullName>
    </submittedName>
</protein>
<proteinExistence type="predicted"/>
<dbReference type="OrthoDB" id="3941648at2759"/>
<reference evidence="1" key="1">
    <citation type="journal article" date="2020" name="Stud. Mycol.">
        <title>101 Dothideomycetes genomes: a test case for predicting lifestyles and emergence of pathogens.</title>
        <authorList>
            <person name="Haridas S."/>
            <person name="Albert R."/>
            <person name="Binder M."/>
            <person name="Bloem J."/>
            <person name="Labutti K."/>
            <person name="Salamov A."/>
            <person name="Andreopoulos B."/>
            <person name="Baker S."/>
            <person name="Barry K."/>
            <person name="Bills G."/>
            <person name="Bluhm B."/>
            <person name="Cannon C."/>
            <person name="Castanera R."/>
            <person name="Culley D."/>
            <person name="Daum C."/>
            <person name="Ezra D."/>
            <person name="Gonzalez J."/>
            <person name="Henrissat B."/>
            <person name="Kuo A."/>
            <person name="Liang C."/>
            <person name="Lipzen A."/>
            <person name="Lutzoni F."/>
            <person name="Magnuson J."/>
            <person name="Mondo S."/>
            <person name="Nolan M."/>
            <person name="Ohm R."/>
            <person name="Pangilinan J."/>
            <person name="Park H.-J."/>
            <person name="Ramirez L."/>
            <person name="Alfaro M."/>
            <person name="Sun H."/>
            <person name="Tritt A."/>
            <person name="Yoshinaga Y."/>
            <person name="Zwiers L.-H."/>
            <person name="Turgeon B."/>
            <person name="Goodwin S."/>
            <person name="Spatafora J."/>
            <person name="Crous P."/>
            <person name="Grigoriev I."/>
        </authorList>
    </citation>
    <scope>NUCLEOTIDE SEQUENCE</scope>
    <source>
        <strain evidence="1">CBS 113979</strain>
    </source>
</reference>